<dbReference type="PANTHER" id="PTHR38444:SF1">
    <property type="entry name" value="ENTEROBACTIN BIOSYNTHESIS PROTEIN YBDZ"/>
    <property type="match status" value="1"/>
</dbReference>
<dbReference type="EMBL" id="BAAATA010000015">
    <property type="protein sequence ID" value="GAA2491472.1"/>
    <property type="molecule type" value="Genomic_DNA"/>
</dbReference>
<dbReference type="InterPro" id="IPR037407">
    <property type="entry name" value="MLP_fam"/>
</dbReference>
<dbReference type="SMART" id="SM00923">
    <property type="entry name" value="MbtH"/>
    <property type="match status" value="1"/>
</dbReference>
<proteinExistence type="predicted"/>
<dbReference type="InterPro" id="IPR005153">
    <property type="entry name" value="MbtH-like_dom"/>
</dbReference>
<accession>A0ABP5Z323</accession>
<feature type="domain" description="MbtH-like" evidence="1">
    <location>
        <begin position="5"/>
        <end position="61"/>
    </location>
</feature>
<dbReference type="InterPro" id="IPR038020">
    <property type="entry name" value="MbtH-like_sf"/>
</dbReference>
<organism evidence="2 3">
    <name type="scientific">Streptomyces thermolineatus</name>
    <dbReference type="NCBI Taxonomy" id="44033"/>
    <lineage>
        <taxon>Bacteria</taxon>
        <taxon>Bacillati</taxon>
        <taxon>Actinomycetota</taxon>
        <taxon>Actinomycetes</taxon>
        <taxon>Kitasatosporales</taxon>
        <taxon>Streptomycetaceae</taxon>
        <taxon>Streptomyces</taxon>
    </lineage>
</organism>
<evidence type="ECO:0000313" key="3">
    <source>
        <dbReference type="Proteomes" id="UP001501358"/>
    </source>
</evidence>
<gene>
    <name evidence="2" type="ORF">GCM10010406_29460</name>
</gene>
<dbReference type="Gene3D" id="3.90.820.10">
    <property type="entry name" value="Structural Genomics, Unknown Function 30-nov-00 1gh9 Mol_id"/>
    <property type="match status" value="1"/>
</dbReference>
<sequence>MSTRSPFDADQDAPAGAATHLVLHNDRGEASLWPAFAAVPAGWTAVFGPAPHAACEAHIEHNDEL</sequence>
<reference evidence="3" key="1">
    <citation type="journal article" date="2019" name="Int. J. Syst. Evol. Microbiol.">
        <title>The Global Catalogue of Microorganisms (GCM) 10K type strain sequencing project: providing services to taxonomists for standard genome sequencing and annotation.</title>
        <authorList>
            <consortium name="The Broad Institute Genomics Platform"/>
            <consortium name="The Broad Institute Genome Sequencing Center for Infectious Disease"/>
            <person name="Wu L."/>
            <person name="Ma J."/>
        </authorList>
    </citation>
    <scope>NUCLEOTIDE SEQUENCE [LARGE SCALE GENOMIC DNA]</scope>
    <source>
        <strain evidence="3">JCM 6307</strain>
    </source>
</reference>
<comment type="caution">
    <text evidence="2">The sequence shown here is derived from an EMBL/GenBank/DDBJ whole genome shotgun (WGS) entry which is preliminary data.</text>
</comment>
<protein>
    <submittedName>
        <fullName evidence="2">MbtH family protein</fullName>
    </submittedName>
</protein>
<dbReference type="Pfam" id="PF03621">
    <property type="entry name" value="MbtH"/>
    <property type="match status" value="1"/>
</dbReference>
<evidence type="ECO:0000313" key="2">
    <source>
        <dbReference type="EMBL" id="GAA2491472.1"/>
    </source>
</evidence>
<dbReference type="PANTHER" id="PTHR38444">
    <property type="entry name" value="ENTEROBACTIN BIOSYNTHESIS PROTEIN YBDZ"/>
    <property type="match status" value="1"/>
</dbReference>
<evidence type="ECO:0000259" key="1">
    <source>
        <dbReference type="SMART" id="SM00923"/>
    </source>
</evidence>
<dbReference type="RefSeq" id="WP_344383644.1">
    <property type="nucleotide sequence ID" value="NZ_BAAATA010000015.1"/>
</dbReference>
<name>A0ABP5Z323_9ACTN</name>
<dbReference type="Proteomes" id="UP001501358">
    <property type="component" value="Unassembled WGS sequence"/>
</dbReference>
<dbReference type="SUPFAM" id="SSF160582">
    <property type="entry name" value="MbtH-like"/>
    <property type="match status" value="1"/>
</dbReference>
<keyword evidence="3" id="KW-1185">Reference proteome</keyword>